<keyword evidence="3" id="KW-1185">Reference proteome</keyword>
<comment type="caution">
    <text evidence="2">The sequence shown here is derived from an EMBL/GenBank/DDBJ whole genome shotgun (WGS) entry which is preliminary data.</text>
</comment>
<dbReference type="Proteomes" id="UP001595978">
    <property type="component" value="Unassembled WGS sequence"/>
</dbReference>
<protein>
    <submittedName>
        <fullName evidence="2">Polysaccharide pyruvyl transferase family protein</fullName>
    </submittedName>
</protein>
<keyword evidence="2" id="KW-0808">Transferase</keyword>
<organism evidence="2 3">
    <name type="scientific">Ureibacillus suwonensis</name>
    <dbReference type="NCBI Taxonomy" id="313007"/>
    <lineage>
        <taxon>Bacteria</taxon>
        <taxon>Bacillati</taxon>
        <taxon>Bacillota</taxon>
        <taxon>Bacilli</taxon>
        <taxon>Bacillales</taxon>
        <taxon>Caryophanaceae</taxon>
        <taxon>Ureibacillus</taxon>
    </lineage>
</organism>
<accession>A0ABW0R795</accession>
<gene>
    <name evidence="2" type="ORF">ACFPOH_02025</name>
</gene>
<feature type="domain" description="Polysaccharide pyruvyl transferase" evidence="1">
    <location>
        <begin position="45"/>
        <end position="325"/>
    </location>
</feature>
<evidence type="ECO:0000313" key="3">
    <source>
        <dbReference type="Proteomes" id="UP001595978"/>
    </source>
</evidence>
<dbReference type="EMBL" id="JBHSNQ010000028">
    <property type="protein sequence ID" value="MFC5540559.1"/>
    <property type="molecule type" value="Genomic_DNA"/>
</dbReference>
<evidence type="ECO:0000313" key="2">
    <source>
        <dbReference type="EMBL" id="MFC5540559.1"/>
    </source>
</evidence>
<evidence type="ECO:0000259" key="1">
    <source>
        <dbReference type="Pfam" id="PF04230"/>
    </source>
</evidence>
<dbReference type="RefSeq" id="WP_390308731.1">
    <property type="nucleotide sequence ID" value="NZ_JBHSNQ010000028.1"/>
</dbReference>
<name>A0ABW0R795_9BACL</name>
<dbReference type="PANTHER" id="PTHR36836:SF1">
    <property type="entry name" value="COLANIC ACID BIOSYNTHESIS PROTEIN WCAK"/>
    <property type="match status" value="1"/>
</dbReference>
<dbReference type="PANTHER" id="PTHR36836">
    <property type="entry name" value="COLANIC ACID BIOSYNTHESIS PROTEIN WCAK"/>
    <property type="match status" value="1"/>
</dbReference>
<reference evidence="3" key="1">
    <citation type="journal article" date="2019" name="Int. J. Syst. Evol. Microbiol.">
        <title>The Global Catalogue of Microorganisms (GCM) 10K type strain sequencing project: providing services to taxonomists for standard genome sequencing and annotation.</title>
        <authorList>
            <consortium name="The Broad Institute Genomics Platform"/>
            <consortium name="The Broad Institute Genome Sequencing Center for Infectious Disease"/>
            <person name="Wu L."/>
            <person name="Ma J."/>
        </authorList>
    </citation>
    <scope>NUCLEOTIDE SEQUENCE [LARGE SCALE GENOMIC DNA]</scope>
    <source>
        <strain evidence="3">CCUG 56331</strain>
    </source>
</reference>
<dbReference type="Pfam" id="PF04230">
    <property type="entry name" value="PS_pyruv_trans"/>
    <property type="match status" value="1"/>
</dbReference>
<proteinExistence type="predicted"/>
<dbReference type="InterPro" id="IPR007345">
    <property type="entry name" value="Polysacch_pyruvyl_Trfase"/>
</dbReference>
<dbReference type="GO" id="GO:0016740">
    <property type="term" value="F:transferase activity"/>
    <property type="evidence" value="ECO:0007669"/>
    <property type="project" value="UniProtKB-KW"/>
</dbReference>
<sequence length="404" mass="48046">MKLGILGAIGVDDLGDIVLLQENIRKLGNEIEFTVFTQDASKTRYQLEELFEDFSIEIIEVPKLENVNHDDLIGESSDYLNEKLYFKYKNIYKDYIKCDALYFIGGGYFNKYWEKKMEVYFELPIRLFSYLNKPIYISSVTIGPFDNETYKIKYGLFKNCHTICLRDHIQSFRNLKKFGNTNGKVLLNMDDILISNSAIEKKSSERYVVLQQFFWVEEFAENIDEYYKIIATFLDYLIDNLFIDKIYYIPFNNFRNGVKGGDYLYGEKILKNYIKNKESFILYKPFSSYQKLRKVIRRALFVLANRYHPLVFAHGEYTPAIGLYVNDLYKQKLQGVYEVSNLDPESHTFNINELKVEDLINWFNQYILNEKYEINYEDLYNTYSVQKRNSIDSFIKDVLFNKEK</sequence>